<organism evidence="2 3">
    <name type="scientific">Defluviimonas salinarum</name>
    <dbReference type="NCBI Taxonomy" id="2992147"/>
    <lineage>
        <taxon>Bacteria</taxon>
        <taxon>Pseudomonadati</taxon>
        <taxon>Pseudomonadota</taxon>
        <taxon>Alphaproteobacteria</taxon>
        <taxon>Rhodobacterales</taxon>
        <taxon>Paracoccaceae</taxon>
        <taxon>Albidovulum</taxon>
    </lineage>
</organism>
<feature type="transmembrane region" description="Helical" evidence="1">
    <location>
        <begin position="6"/>
        <end position="25"/>
    </location>
</feature>
<gene>
    <name evidence="2" type="ORF">OM960_18610</name>
</gene>
<reference evidence="2 3" key="1">
    <citation type="submission" date="2022-10" db="EMBL/GenBank/DDBJ databases">
        <title>Defluviimonas sp. CAU 1641 isolated from mud.</title>
        <authorList>
            <person name="Kim W."/>
        </authorList>
    </citation>
    <scope>NUCLEOTIDE SEQUENCE [LARGE SCALE GENOMIC DNA]</scope>
    <source>
        <strain evidence="2 3">CAU 1641</strain>
    </source>
</reference>
<dbReference type="Proteomes" id="UP001207582">
    <property type="component" value="Unassembled WGS sequence"/>
</dbReference>
<proteinExistence type="predicted"/>
<evidence type="ECO:0000313" key="3">
    <source>
        <dbReference type="Proteomes" id="UP001207582"/>
    </source>
</evidence>
<accession>A0ABT3J7D4</accession>
<dbReference type="EMBL" id="JAPDOG010000021">
    <property type="protein sequence ID" value="MCW3783555.1"/>
    <property type="molecule type" value="Genomic_DNA"/>
</dbReference>
<name>A0ABT3J7D4_9RHOB</name>
<comment type="caution">
    <text evidence="2">The sequence shown here is derived from an EMBL/GenBank/DDBJ whole genome shotgun (WGS) entry which is preliminary data.</text>
</comment>
<evidence type="ECO:0000256" key="1">
    <source>
        <dbReference type="SAM" id="Phobius"/>
    </source>
</evidence>
<keyword evidence="1" id="KW-0812">Transmembrane</keyword>
<protein>
    <submittedName>
        <fullName evidence="2">Uncharacterized protein</fullName>
    </submittedName>
</protein>
<keyword evidence="1" id="KW-0472">Membrane</keyword>
<sequence>MEYIVIPLVVLAIVLTSMVFAFLAIDNKKHDPLVYLTMAAGLVTIGCALAFLAEYWETKAWLTYIDSETPHRVLREEEIHEIHPQWRDALAGNLYGKPGGVRLACIANFDGSFESVLMRADGERDPLFDRRASAACARLGA</sequence>
<keyword evidence="3" id="KW-1185">Reference proteome</keyword>
<evidence type="ECO:0000313" key="2">
    <source>
        <dbReference type="EMBL" id="MCW3783555.1"/>
    </source>
</evidence>
<feature type="transmembrane region" description="Helical" evidence="1">
    <location>
        <begin position="32"/>
        <end position="53"/>
    </location>
</feature>
<keyword evidence="1" id="KW-1133">Transmembrane helix</keyword>